<proteinExistence type="predicted"/>
<sequence>MTTEMLPQWMQHLTLSKILQQFFKKMSYQRHVFENKNSYLFTHKMANILIVFLLRSTPTSTNNNKKKKERKK</sequence>
<organism evidence="1">
    <name type="scientific">Octopus bimaculoides</name>
    <name type="common">California two-spotted octopus</name>
    <dbReference type="NCBI Taxonomy" id="37653"/>
    <lineage>
        <taxon>Eukaryota</taxon>
        <taxon>Metazoa</taxon>
        <taxon>Spiralia</taxon>
        <taxon>Lophotrochozoa</taxon>
        <taxon>Mollusca</taxon>
        <taxon>Cephalopoda</taxon>
        <taxon>Coleoidea</taxon>
        <taxon>Octopodiformes</taxon>
        <taxon>Octopoda</taxon>
        <taxon>Incirrata</taxon>
        <taxon>Octopodidae</taxon>
        <taxon>Octopus</taxon>
    </lineage>
</organism>
<dbReference type="AlphaFoldDB" id="A0A0L8HLL8"/>
<accession>A0A0L8HLL8</accession>
<gene>
    <name evidence="1" type="ORF">OCBIM_22011993mg</name>
</gene>
<protein>
    <submittedName>
        <fullName evidence="1">Uncharacterized protein</fullName>
    </submittedName>
</protein>
<name>A0A0L8HLL8_OCTBM</name>
<reference evidence="1" key="1">
    <citation type="submission" date="2015-07" db="EMBL/GenBank/DDBJ databases">
        <title>MeaNS - Measles Nucleotide Surveillance Program.</title>
        <authorList>
            <person name="Tran T."/>
            <person name="Druce J."/>
        </authorList>
    </citation>
    <scope>NUCLEOTIDE SEQUENCE</scope>
    <source>
        <strain evidence="1">UCB-OBI-ISO-001</strain>
        <tissue evidence="1">Gonad</tissue>
    </source>
</reference>
<dbReference type="EMBL" id="KQ417851">
    <property type="protein sequence ID" value="KOF90049.1"/>
    <property type="molecule type" value="Genomic_DNA"/>
</dbReference>
<evidence type="ECO:0000313" key="1">
    <source>
        <dbReference type="EMBL" id="KOF90049.1"/>
    </source>
</evidence>